<dbReference type="KEGG" id="rga:RGR602_PC01761"/>
<keyword evidence="1" id="KW-0614">Plasmid</keyword>
<dbReference type="Proteomes" id="UP000031368">
    <property type="component" value="Plasmid pRgalR602c"/>
</dbReference>
<proteinExistence type="predicted"/>
<reference evidence="1 2" key="1">
    <citation type="submission" date="2013-11" db="EMBL/GenBank/DDBJ databases">
        <title>Complete genome sequence of Rhizobium gallicum bv. gallicum R602.</title>
        <authorList>
            <person name="Bustos P."/>
            <person name="Santamaria R.I."/>
            <person name="Lozano L."/>
            <person name="Acosta J.L."/>
            <person name="Ormeno-Orrillo E."/>
            <person name="Rogel M.A."/>
            <person name="Romero D."/>
            <person name="Cevallos M.A."/>
            <person name="Martinez-Romero E."/>
            <person name="Gonzalez V."/>
        </authorList>
    </citation>
    <scope>NUCLEOTIDE SEQUENCE [LARGE SCALE GENOMIC DNA]</scope>
    <source>
        <strain evidence="1 2">R602</strain>
        <plasmid evidence="1 2">pRgalR602c</plasmid>
    </source>
</reference>
<gene>
    <name evidence="1" type="ORF">RGR602_PC01761</name>
</gene>
<sequence>MTDRTVVMWAAGFGATEWRHLASEQVWLLLALTMTASLGVALPPPESFLIDDIFDRCGQAPVSH</sequence>
<accession>A0A0B4XGA0</accession>
<dbReference type="AlphaFoldDB" id="A0A0B4XGA0"/>
<organism evidence="1 2">
    <name type="scientific">Rhizobium gallicum bv. gallicum R602sp</name>
    <dbReference type="NCBI Taxonomy" id="1041138"/>
    <lineage>
        <taxon>Bacteria</taxon>
        <taxon>Pseudomonadati</taxon>
        <taxon>Pseudomonadota</taxon>
        <taxon>Alphaproteobacteria</taxon>
        <taxon>Hyphomicrobiales</taxon>
        <taxon>Rhizobiaceae</taxon>
        <taxon>Rhizobium/Agrobacterium group</taxon>
        <taxon>Rhizobium</taxon>
    </lineage>
</organism>
<keyword evidence="2" id="KW-1185">Reference proteome</keyword>
<protein>
    <submittedName>
        <fullName evidence="1">Uncharacterized protein</fullName>
    </submittedName>
</protein>
<dbReference type="HOGENOM" id="CLU_2864731_0_0_5"/>
<name>A0A0B4XGA0_9HYPH</name>
<dbReference type="EMBL" id="CP006880">
    <property type="protein sequence ID" value="AJD45785.1"/>
    <property type="molecule type" value="Genomic_DNA"/>
</dbReference>
<geneLocation type="plasmid" evidence="1 2">
    <name>pRgalR602c</name>
</geneLocation>
<evidence type="ECO:0000313" key="1">
    <source>
        <dbReference type="EMBL" id="AJD45785.1"/>
    </source>
</evidence>
<evidence type="ECO:0000313" key="2">
    <source>
        <dbReference type="Proteomes" id="UP000031368"/>
    </source>
</evidence>